<dbReference type="Proteomes" id="UP000681594">
    <property type="component" value="Unassembled WGS sequence"/>
</dbReference>
<name>A0ABS4AAH1_9PROT</name>
<dbReference type="GO" id="GO:0016787">
    <property type="term" value="F:hydrolase activity"/>
    <property type="evidence" value="ECO:0007669"/>
    <property type="project" value="UniProtKB-KW"/>
</dbReference>
<dbReference type="EMBL" id="JAGIZB010000003">
    <property type="protein sequence ID" value="MBP0444000.1"/>
    <property type="molecule type" value="Genomic_DNA"/>
</dbReference>
<organism evidence="1 2">
    <name type="scientific">Pararoseomonas baculiformis</name>
    <dbReference type="NCBI Taxonomy" id="2820812"/>
    <lineage>
        <taxon>Bacteria</taxon>
        <taxon>Pseudomonadati</taxon>
        <taxon>Pseudomonadota</taxon>
        <taxon>Alphaproteobacteria</taxon>
        <taxon>Acetobacterales</taxon>
        <taxon>Acetobacteraceae</taxon>
        <taxon>Pararoseomonas</taxon>
    </lineage>
</organism>
<reference evidence="1 2" key="1">
    <citation type="submission" date="2021-03" db="EMBL/GenBank/DDBJ databases">
        <authorList>
            <person name="So Y."/>
        </authorList>
    </citation>
    <scope>NUCLEOTIDE SEQUENCE [LARGE SCALE GENOMIC DNA]</scope>
    <source>
        <strain evidence="1 2">SSH11</strain>
    </source>
</reference>
<proteinExistence type="predicted"/>
<protein>
    <submittedName>
        <fullName evidence="1">Alpha/beta hydrolase</fullName>
    </submittedName>
</protein>
<sequence>MPFAPQLAEAFSRPGRSAIEFEDPAGDPSRPVTLHAYRPASWHADGQLVLVMHGMGRNGDEYRDFWIEAAERHNLFIVAPTFPAHLFPTPETYNNGSVLGGDGALRPAEWRGYRIPARVVTAMRDAEIITRPKALIFGHSAGGQFLHRLLSTEPSSIFEAAMVGNPGWFSLPDLERPFPEGLGGIGVTEADLARLLAFPMTILSGEQDIETSGPSLPSQPEALAQGPHRFARALHYYEAGRAEAARRGLPFNWKRVTVPHIGHDGAAMSRAAASLWFEGQLPPEPLLAEWGRKGQGAL</sequence>
<gene>
    <name evidence="1" type="ORF">J8J14_04350</name>
</gene>
<keyword evidence="2" id="KW-1185">Reference proteome</keyword>
<dbReference type="InterPro" id="IPR029058">
    <property type="entry name" value="AB_hydrolase_fold"/>
</dbReference>
<dbReference type="Gene3D" id="3.40.50.1820">
    <property type="entry name" value="alpha/beta hydrolase"/>
    <property type="match status" value="1"/>
</dbReference>
<evidence type="ECO:0000313" key="2">
    <source>
        <dbReference type="Proteomes" id="UP000681594"/>
    </source>
</evidence>
<keyword evidence="1" id="KW-0378">Hydrolase</keyword>
<accession>A0ABS4AAH1</accession>
<dbReference type="SUPFAM" id="SSF53474">
    <property type="entry name" value="alpha/beta-Hydrolases"/>
    <property type="match status" value="1"/>
</dbReference>
<evidence type="ECO:0000313" key="1">
    <source>
        <dbReference type="EMBL" id="MBP0444000.1"/>
    </source>
</evidence>
<comment type="caution">
    <text evidence="1">The sequence shown here is derived from an EMBL/GenBank/DDBJ whole genome shotgun (WGS) entry which is preliminary data.</text>
</comment>